<feature type="transmembrane region" description="Helical" evidence="10">
    <location>
        <begin position="57"/>
        <end position="78"/>
    </location>
</feature>
<organism evidence="11 12">
    <name type="scientific">Leptosia nina</name>
    <dbReference type="NCBI Taxonomy" id="320188"/>
    <lineage>
        <taxon>Eukaryota</taxon>
        <taxon>Metazoa</taxon>
        <taxon>Ecdysozoa</taxon>
        <taxon>Arthropoda</taxon>
        <taxon>Hexapoda</taxon>
        <taxon>Insecta</taxon>
        <taxon>Pterygota</taxon>
        <taxon>Neoptera</taxon>
        <taxon>Endopterygota</taxon>
        <taxon>Lepidoptera</taxon>
        <taxon>Glossata</taxon>
        <taxon>Ditrysia</taxon>
        <taxon>Papilionoidea</taxon>
        <taxon>Pieridae</taxon>
        <taxon>Pierinae</taxon>
        <taxon>Leptosia</taxon>
    </lineage>
</organism>
<evidence type="ECO:0000256" key="9">
    <source>
        <dbReference type="ARBA" id="ARBA00023224"/>
    </source>
</evidence>
<keyword evidence="7 10" id="KW-0472">Membrane</keyword>
<evidence type="ECO:0000256" key="10">
    <source>
        <dbReference type="RuleBase" id="RU351113"/>
    </source>
</evidence>
<keyword evidence="4 10" id="KW-0812">Transmembrane</keyword>
<keyword evidence="8 10" id="KW-0675">Receptor</keyword>
<protein>
    <recommendedName>
        <fullName evidence="10">Odorant receptor</fullName>
    </recommendedName>
</protein>
<evidence type="ECO:0000256" key="7">
    <source>
        <dbReference type="ARBA" id="ARBA00023136"/>
    </source>
</evidence>
<dbReference type="GO" id="GO:0005549">
    <property type="term" value="F:odorant binding"/>
    <property type="evidence" value="ECO:0007669"/>
    <property type="project" value="InterPro"/>
</dbReference>
<evidence type="ECO:0000256" key="2">
    <source>
        <dbReference type="ARBA" id="ARBA00022475"/>
    </source>
</evidence>
<gene>
    <name evidence="11" type="ORF">LNINA_LOCUS507</name>
</gene>
<feature type="transmembrane region" description="Helical" evidence="10">
    <location>
        <begin position="303"/>
        <end position="324"/>
    </location>
</feature>
<comment type="caution">
    <text evidence="10">Lacks conserved residue(s) required for the propagation of feature annotation.</text>
</comment>
<evidence type="ECO:0000256" key="1">
    <source>
        <dbReference type="ARBA" id="ARBA00004651"/>
    </source>
</evidence>
<comment type="similarity">
    <text evidence="10">Belongs to the insect chemoreceptor superfamily. Heteromeric odorant receptor channel (TC 1.A.69) family.</text>
</comment>
<evidence type="ECO:0000256" key="4">
    <source>
        <dbReference type="ARBA" id="ARBA00022692"/>
    </source>
</evidence>
<keyword evidence="2" id="KW-1003">Cell membrane</keyword>
<dbReference type="EMBL" id="CAVLEF010000001">
    <property type="protein sequence ID" value="CAK1540453.1"/>
    <property type="molecule type" value="Genomic_DNA"/>
</dbReference>
<keyword evidence="3 10" id="KW-0716">Sensory transduction</keyword>
<dbReference type="AlphaFoldDB" id="A0AAV1IU46"/>
<feature type="transmembrane region" description="Helical" evidence="10">
    <location>
        <begin position="213"/>
        <end position="237"/>
    </location>
</feature>
<dbReference type="GO" id="GO:0005886">
    <property type="term" value="C:plasma membrane"/>
    <property type="evidence" value="ECO:0007669"/>
    <property type="project" value="UniProtKB-SubCell"/>
</dbReference>
<proteinExistence type="inferred from homology"/>
<keyword evidence="12" id="KW-1185">Reference proteome</keyword>
<keyword evidence="6 10" id="KW-1133">Transmembrane helix</keyword>
<dbReference type="Pfam" id="PF02949">
    <property type="entry name" value="7tm_6"/>
    <property type="match status" value="1"/>
</dbReference>
<dbReference type="Proteomes" id="UP001497472">
    <property type="component" value="Unassembled WGS sequence"/>
</dbReference>
<dbReference type="GO" id="GO:0004984">
    <property type="term" value="F:olfactory receptor activity"/>
    <property type="evidence" value="ECO:0007669"/>
    <property type="project" value="InterPro"/>
</dbReference>
<evidence type="ECO:0000256" key="6">
    <source>
        <dbReference type="ARBA" id="ARBA00022989"/>
    </source>
</evidence>
<evidence type="ECO:0000313" key="11">
    <source>
        <dbReference type="EMBL" id="CAK1540453.1"/>
    </source>
</evidence>
<keyword evidence="9 10" id="KW-0807">Transducer</keyword>
<evidence type="ECO:0000256" key="5">
    <source>
        <dbReference type="ARBA" id="ARBA00022725"/>
    </source>
</evidence>
<reference evidence="11 12" key="1">
    <citation type="submission" date="2023-11" db="EMBL/GenBank/DDBJ databases">
        <authorList>
            <person name="Okamura Y."/>
        </authorList>
    </citation>
    <scope>NUCLEOTIDE SEQUENCE [LARGE SCALE GENOMIC DNA]</scope>
</reference>
<feature type="transmembrane region" description="Helical" evidence="10">
    <location>
        <begin position="87"/>
        <end position="107"/>
    </location>
</feature>
<feature type="transmembrane region" description="Helical" evidence="10">
    <location>
        <begin position="169"/>
        <end position="188"/>
    </location>
</feature>
<dbReference type="InterPro" id="IPR004117">
    <property type="entry name" value="7tm6_olfct_rcpt"/>
</dbReference>
<comment type="caution">
    <text evidence="11">The sequence shown here is derived from an EMBL/GenBank/DDBJ whole genome shotgun (WGS) entry which is preliminary data.</text>
</comment>
<dbReference type="GO" id="GO:0007165">
    <property type="term" value="P:signal transduction"/>
    <property type="evidence" value="ECO:0007669"/>
    <property type="project" value="UniProtKB-KW"/>
</dbReference>
<evidence type="ECO:0000256" key="3">
    <source>
        <dbReference type="ARBA" id="ARBA00022606"/>
    </source>
</evidence>
<dbReference type="PANTHER" id="PTHR21137">
    <property type="entry name" value="ODORANT RECEPTOR"/>
    <property type="match status" value="1"/>
</dbReference>
<evidence type="ECO:0000256" key="8">
    <source>
        <dbReference type="ARBA" id="ARBA00023170"/>
    </source>
</evidence>
<sequence>MSPKNIISSYHLKRTKNTEEYIKHLTQLRKTTFEVTITKWIYKAGLWLGPRGGSINWFAKICVLCFFITNVAQFIALIKDRHDLEKLFGCFSILSFCVMGFMKFLSLHTRRDCWRFLHAKAFSLEDGQLNEDDVTVNYESDDDDINSLYPHISLYTKRLLSTTDLLSKMYAFTLVVYILSPFVEYAIFRIRGEVDVFKVHVLPIWSPLDNVSVFGYLFTLVVEITASVYCVAIHIAFDSFSTGTMIFVCGQFSLLREYSTRIGGSGNRFDLDIKRDARAHYRLQKCHFIHVTLLSMVNKLNDLIRNIIGIYFFVATLTLCCVAVQLQSTELSATQLISLLQYMCATLTQLLLYCHYGDAVQNESAVVVGDGPYYSAWWCLSSKIRREIAILCHEMSRNCRLFAGPFNVLNLQSFIQIIKTAYSYYTVLRQTS</sequence>
<name>A0AAV1IU46_9NEOP</name>
<accession>A0AAV1IU46</accession>
<keyword evidence="5 10" id="KW-0552">Olfaction</keyword>
<evidence type="ECO:0000313" key="12">
    <source>
        <dbReference type="Proteomes" id="UP001497472"/>
    </source>
</evidence>
<dbReference type="PANTHER" id="PTHR21137:SF35">
    <property type="entry name" value="ODORANT RECEPTOR 19A-RELATED"/>
    <property type="match status" value="1"/>
</dbReference>
<comment type="subcellular location">
    <subcellularLocation>
        <location evidence="1 10">Cell membrane</location>
        <topology evidence="1 10">Multi-pass membrane protein</topology>
    </subcellularLocation>
</comment>